<reference evidence="2" key="1">
    <citation type="journal article" date="2022" name="Mol. Ecol. Resour.">
        <title>The genomes of chicory, endive, great burdock and yacon provide insights into Asteraceae palaeo-polyploidization history and plant inulin production.</title>
        <authorList>
            <person name="Fan W."/>
            <person name="Wang S."/>
            <person name="Wang H."/>
            <person name="Wang A."/>
            <person name="Jiang F."/>
            <person name="Liu H."/>
            <person name="Zhao H."/>
            <person name="Xu D."/>
            <person name="Zhang Y."/>
        </authorList>
    </citation>
    <scope>NUCLEOTIDE SEQUENCE [LARGE SCALE GENOMIC DNA]</scope>
    <source>
        <strain evidence="2">cv. Niubang</strain>
    </source>
</reference>
<sequence>MVLDNMEGLDVIFNVVGEKFDEHDIDVTVMEPKVFKASQERSLYSTPEPENCNRYAICGSFAFASCNITNFPACGCLEGFEPTSPNQWKAAVWSQGCRRSTPLNCGPRDGFRKYSSLKLPDTQESWFNQSMNLDECEMVCKKNCNCTAYTTQNIQEPEVDA</sequence>
<evidence type="ECO:0000313" key="2">
    <source>
        <dbReference type="Proteomes" id="UP001055879"/>
    </source>
</evidence>
<protein>
    <submittedName>
        <fullName evidence="1">Uncharacterized protein</fullName>
    </submittedName>
</protein>
<keyword evidence="2" id="KW-1185">Reference proteome</keyword>
<dbReference type="EMBL" id="CM042055">
    <property type="protein sequence ID" value="KAI3702927.1"/>
    <property type="molecule type" value="Genomic_DNA"/>
</dbReference>
<dbReference type="Proteomes" id="UP001055879">
    <property type="component" value="Linkage Group LG09"/>
</dbReference>
<accession>A0ACB8ZZC6</accession>
<proteinExistence type="predicted"/>
<organism evidence="1 2">
    <name type="scientific">Arctium lappa</name>
    <name type="common">Greater burdock</name>
    <name type="synonym">Lappa major</name>
    <dbReference type="NCBI Taxonomy" id="4217"/>
    <lineage>
        <taxon>Eukaryota</taxon>
        <taxon>Viridiplantae</taxon>
        <taxon>Streptophyta</taxon>
        <taxon>Embryophyta</taxon>
        <taxon>Tracheophyta</taxon>
        <taxon>Spermatophyta</taxon>
        <taxon>Magnoliopsida</taxon>
        <taxon>eudicotyledons</taxon>
        <taxon>Gunneridae</taxon>
        <taxon>Pentapetalae</taxon>
        <taxon>asterids</taxon>
        <taxon>campanulids</taxon>
        <taxon>Asterales</taxon>
        <taxon>Asteraceae</taxon>
        <taxon>Carduoideae</taxon>
        <taxon>Cardueae</taxon>
        <taxon>Arctiinae</taxon>
        <taxon>Arctium</taxon>
    </lineage>
</organism>
<name>A0ACB8ZZC6_ARCLA</name>
<comment type="caution">
    <text evidence="1">The sequence shown here is derived from an EMBL/GenBank/DDBJ whole genome shotgun (WGS) entry which is preliminary data.</text>
</comment>
<reference evidence="1 2" key="2">
    <citation type="journal article" date="2022" name="Mol. Ecol. Resour.">
        <title>The genomes of chicory, endive, great burdock and yacon provide insights into Asteraceae paleo-polyploidization history and plant inulin production.</title>
        <authorList>
            <person name="Fan W."/>
            <person name="Wang S."/>
            <person name="Wang H."/>
            <person name="Wang A."/>
            <person name="Jiang F."/>
            <person name="Liu H."/>
            <person name="Zhao H."/>
            <person name="Xu D."/>
            <person name="Zhang Y."/>
        </authorList>
    </citation>
    <scope>NUCLEOTIDE SEQUENCE [LARGE SCALE GENOMIC DNA]</scope>
    <source>
        <strain evidence="2">cv. Niubang</strain>
    </source>
</reference>
<evidence type="ECO:0000313" key="1">
    <source>
        <dbReference type="EMBL" id="KAI3702927.1"/>
    </source>
</evidence>
<gene>
    <name evidence="1" type="ORF">L6452_28681</name>
</gene>